<evidence type="ECO:0000256" key="4">
    <source>
        <dbReference type="ARBA" id="ARBA00013208"/>
    </source>
</evidence>
<keyword evidence="5 8" id="KW-0645">Protease</keyword>
<evidence type="ECO:0000256" key="1">
    <source>
        <dbReference type="ARBA" id="ARBA00000677"/>
    </source>
</evidence>
<keyword evidence="8" id="KW-0472">Membrane</keyword>
<gene>
    <name evidence="11" type="ORF">EDD58_10178</name>
</gene>
<dbReference type="GO" id="GO:0005886">
    <property type="term" value="C:plasma membrane"/>
    <property type="evidence" value="ECO:0007669"/>
    <property type="project" value="UniProtKB-SubCell"/>
</dbReference>
<dbReference type="EC" id="3.4.21.89" evidence="4 8"/>
<reference evidence="11 12" key="1">
    <citation type="submission" date="2019-03" db="EMBL/GenBank/DDBJ databases">
        <title>Genomic Encyclopedia of Type Strains, Phase IV (KMG-IV): sequencing the most valuable type-strain genomes for metagenomic binning, comparative biology and taxonomic classification.</title>
        <authorList>
            <person name="Goeker M."/>
        </authorList>
    </citation>
    <scope>NUCLEOTIDE SEQUENCE [LARGE SCALE GENOMIC DNA]</scope>
    <source>
        <strain evidence="11 12">DSM 45707</strain>
    </source>
</reference>
<evidence type="ECO:0000256" key="5">
    <source>
        <dbReference type="ARBA" id="ARBA00022670"/>
    </source>
</evidence>
<evidence type="ECO:0000256" key="3">
    <source>
        <dbReference type="ARBA" id="ARBA00009370"/>
    </source>
</evidence>
<evidence type="ECO:0000256" key="7">
    <source>
        <dbReference type="PIRSR" id="PIRSR600223-1"/>
    </source>
</evidence>
<evidence type="ECO:0000259" key="10">
    <source>
        <dbReference type="Pfam" id="PF10502"/>
    </source>
</evidence>
<dbReference type="PROSITE" id="PS00760">
    <property type="entry name" value="SPASE_I_2"/>
    <property type="match status" value="1"/>
</dbReference>
<dbReference type="PRINTS" id="PR00727">
    <property type="entry name" value="LEADERPTASE"/>
</dbReference>
<dbReference type="OrthoDB" id="9802919at2"/>
<evidence type="ECO:0000313" key="11">
    <source>
        <dbReference type="EMBL" id="TCS96445.1"/>
    </source>
</evidence>
<evidence type="ECO:0000256" key="8">
    <source>
        <dbReference type="RuleBase" id="RU003993"/>
    </source>
</evidence>
<dbReference type="RefSeq" id="WP_131922866.1">
    <property type="nucleotide sequence ID" value="NZ_SMAG01000001.1"/>
</dbReference>
<dbReference type="EMBL" id="SMAG01000001">
    <property type="protein sequence ID" value="TCS96445.1"/>
    <property type="molecule type" value="Genomic_DNA"/>
</dbReference>
<feature type="transmembrane region" description="Helical" evidence="8">
    <location>
        <begin position="7"/>
        <end position="29"/>
    </location>
</feature>
<dbReference type="CDD" id="cd06530">
    <property type="entry name" value="S26_SPase_I"/>
    <property type="match status" value="1"/>
</dbReference>
<dbReference type="InterPro" id="IPR019756">
    <property type="entry name" value="Pept_S26A_signal_pept_1_Ser-AS"/>
</dbReference>
<proteinExistence type="inferred from homology"/>
<dbReference type="SUPFAM" id="SSF51306">
    <property type="entry name" value="LexA/Signal peptidase"/>
    <property type="match status" value="1"/>
</dbReference>
<feature type="active site" evidence="7">
    <location>
        <position position="105"/>
    </location>
</feature>
<evidence type="ECO:0000256" key="6">
    <source>
        <dbReference type="ARBA" id="ARBA00022801"/>
    </source>
</evidence>
<comment type="caution">
    <text evidence="11">The sequence shown here is derived from an EMBL/GenBank/DDBJ whole genome shotgun (WGS) entry which is preliminary data.</text>
</comment>
<dbReference type="PANTHER" id="PTHR43390">
    <property type="entry name" value="SIGNAL PEPTIDASE I"/>
    <property type="match status" value="1"/>
</dbReference>
<sequence length="185" mass="21367">MKILKDTAIWFFSISLGVAVALLVSIFIFQPTTVDGHSMEPTLQNNNRVFISKLPRTFSYKPKYEEIVIVDARVDQPRSFKEDLLDSPLVQKLVRTKKNEDILIKRVIGKPGDRLVFKNHKVYRNGLALKENYIKEEWMLYTSEKEITVPEGHIFVLGDNRNKSRDSRQIGPIPIDHVLGVKLFD</sequence>
<evidence type="ECO:0000313" key="12">
    <source>
        <dbReference type="Proteomes" id="UP000294937"/>
    </source>
</evidence>
<keyword evidence="8" id="KW-1133">Transmembrane helix</keyword>
<keyword evidence="8" id="KW-0812">Transmembrane</keyword>
<organism evidence="11 12">
    <name type="scientific">Hazenella coriacea</name>
    <dbReference type="NCBI Taxonomy" id="1179467"/>
    <lineage>
        <taxon>Bacteria</taxon>
        <taxon>Bacillati</taxon>
        <taxon>Bacillota</taxon>
        <taxon>Bacilli</taxon>
        <taxon>Bacillales</taxon>
        <taxon>Thermoactinomycetaceae</taxon>
        <taxon>Hazenella</taxon>
    </lineage>
</organism>
<dbReference type="InterPro" id="IPR019757">
    <property type="entry name" value="Pept_S26A_signal_pept_1_Lys-AS"/>
</dbReference>
<name>A0A4R3LB81_9BACL</name>
<keyword evidence="6 8" id="KW-0378">Hydrolase</keyword>
<dbReference type="InterPro" id="IPR036286">
    <property type="entry name" value="LexA/Signal_pep-like_sf"/>
</dbReference>
<dbReference type="Proteomes" id="UP000294937">
    <property type="component" value="Unassembled WGS sequence"/>
</dbReference>
<dbReference type="InterPro" id="IPR019758">
    <property type="entry name" value="Pept_S26A_signal_pept_1_CS"/>
</dbReference>
<dbReference type="Pfam" id="PF10502">
    <property type="entry name" value="Peptidase_S26"/>
    <property type="match status" value="1"/>
</dbReference>
<feature type="active site" evidence="7">
    <location>
        <position position="38"/>
    </location>
</feature>
<dbReference type="InterPro" id="IPR019533">
    <property type="entry name" value="Peptidase_S26"/>
</dbReference>
<dbReference type="PROSITE" id="PS00761">
    <property type="entry name" value="SPASE_I_3"/>
    <property type="match status" value="1"/>
</dbReference>
<comment type="catalytic activity">
    <reaction evidence="1 8">
        <text>Cleavage of hydrophobic, N-terminal signal or leader sequences from secreted and periplasmic proteins.</text>
        <dbReference type="EC" id="3.4.21.89"/>
    </reaction>
</comment>
<evidence type="ECO:0000256" key="2">
    <source>
        <dbReference type="ARBA" id="ARBA00004401"/>
    </source>
</evidence>
<dbReference type="PROSITE" id="PS00501">
    <property type="entry name" value="SPASE_I_1"/>
    <property type="match status" value="1"/>
</dbReference>
<dbReference type="Gene3D" id="2.10.109.10">
    <property type="entry name" value="Umud Fragment, subunit A"/>
    <property type="match status" value="1"/>
</dbReference>
<dbReference type="GO" id="GO:0006465">
    <property type="term" value="P:signal peptide processing"/>
    <property type="evidence" value="ECO:0007669"/>
    <property type="project" value="InterPro"/>
</dbReference>
<dbReference type="NCBIfam" id="TIGR02227">
    <property type="entry name" value="sigpep_I_bact"/>
    <property type="match status" value="1"/>
</dbReference>
<evidence type="ECO:0000256" key="9">
    <source>
        <dbReference type="RuleBase" id="RU362042"/>
    </source>
</evidence>
<dbReference type="PANTHER" id="PTHR43390:SF1">
    <property type="entry name" value="CHLOROPLAST PROCESSING PEPTIDASE"/>
    <property type="match status" value="1"/>
</dbReference>
<dbReference type="AlphaFoldDB" id="A0A4R3LB81"/>
<keyword evidence="12" id="KW-1185">Reference proteome</keyword>
<dbReference type="GO" id="GO:0009003">
    <property type="term" value="F:signal peptidase activity"/>
    <property type="evidence" value="ECO:0007669"/>
    <property type="project" value="UniProtKB-EC"/>
</dbReference>
<comment type="subcellular location">
    <subcellularLocation>
        <location evidence="2">Cell membrane</location>
        <topology evidence="2">Single-pass type II membrane protein</topology>
    </subcellularLocation>
    <subcellularLocation>
        <location evidence="9">Membrane</location>
        <topology evidence="9">Single-pass type II membrane protein</topology>
    </subcellularLocation>
</comment>
<accession>A0A4R3LB81</accession>
<feature type="domain" description="Peptidase S26" evidence="10">
    <location>
        <begin position="10"/>
        <end position="181"/>
    </location>
</feature>
<dbReference type="GO" id="GO:0004252">
    <property type="term" value="F:serine-type endopeptidase activity"/>
    <property type="evidence" value="ECO:0007669"/>
    <property type="project" value="InterPro"/>
</dbReference>
<protein>
    <recommendedName>
        <fullName evidence="4 8">Signal peptidase I</fullName>
        <ecNumber evidence="4 8">3.4.21.89</ecNumber>
    </recommendedName>
</protein>
<comment type="similarity">
    <text evidence="3 9">Belongs to the peptidase S26 family.</text>
</comment>
<dbReference type="InterPro" id="IPR000223">
    <property type="entry name" value="Pept_S26A_signal_pept_1"/>
</dbReference>